<dbReference type="PROSITE" id="PS00676">
    <property type="entry name" value="SIGMA54_INTERACT_2"/>
    <property type="match status" value="1"/>
</dbReference>
<dbReference type="SMART" id="SM00382">
    <property type="entry name" value="AAA"/>
    <property type="match status" value="1"/>
</dbReference>
<dbReference type="Gene3D" id="1.10.10.60">
    <property type="entry name" value="Homeodomain-like"/>
    <property type="match status" value="1"/>
</dbReference>
<dbReference type="PANTHER" id="PTHR32071:SF121">
    <property type="entry name" value="SIGMA L-DEPENDENT TRANSCRIPTIONAL REGULATOR YQIR-RELATED"/>
    <property type="match status" value="1"/>
</dbReference>
<dbReference type="GO" id="GO:0006355">
    <property type="term" value="P:regulation of DNA-templated transcription"/>
    <property type="evidence" value="ECO:0007669"/>
    <property type="project" value="InterPro"/>
</dbReference>
<dbReference type="Gene3D" id="3.40.50.300">
    <property type="entry name" value="P-loop containing nucleotide triphosphate hydrolases"/>
    <property type="match status" value="1"/>
</dbReference>
<dbReference type="PROSITE" id="PS50045">
    <property type="entry name" value="SIGMA54_INTERACT_4"/>
    <property type="match status" value="1"/>
</dbReference>
<comment type="caution">
    <text evidence="12">The sequence shown here is derived from an EMBL/GenBank/DDBJ whole genome shotgun (WGS) entry which is preliminary data.</text>
</comment>
<dbReference type="CDD" id="cd00009">
    <property type="entry name" value="AAA"/>
    <property type="match status" value="1"/>
</dbReference>
<keyword evidence="3" id="KW-0067">ATP-binding</keyword>
<feature type="coiled-coil region" evidence="8">
    <location>
        <begin position="162"/>
        <end position="196"/>
    </location>
</feature>
<dbReference type="InterPro" id="IPR025944">
    <property type="entry name" value="Sigma_54_int_dom_CS"/>
</dbReference>
<feature type="domain" description="PAS" evidence="10">
    <location>
        <begin position="67"/>
        <end position="103"/>
    </location>
</feature>
<keyword evidence="13" id="KW-1185">Reference proteome</keyword>
<organism evidence="12 13">
    <name type="scientific">Clostridium puniceum</name>
    <dbReference type="NCBI Taxonomy" id="29367"/>
    <lineage>
        <taxon>Bacteria</taxon>
        <taxon>Bacillati</taxon>
        <taxon>Bacillota</taxon>
        <taxon>Clostridia</taxon>
        <taxon>Eubacteriales</taxon>
        <taxon>Clostridiaceae</taxon>
        <taxon>Clostridium</taxon>
    </lineage>
</organism>
<dbReference type="Proteomes" id="UP000190890">
    <property type="component" value="Unassembled WGS sequence"/>
</dbReference>
<dbReference type="Gene3D" id="3.30.450.20">
    <property type="entry name" value="PAS domain"/>
    <property type="match status" value="1"/>
</dbReference>
<dbReference type="InterPro" id="IPR025943">
    <property type="entry name" value="Sigma_54_int_dom_ATP-bd_2"/>
</dbReference>
<evidence type="ECO:0000256" key="8">
    <source>
        <dbReference type="SAM" id="Coils"/>
    </source>
</evidence>
<feature type="domain" description="PAC" evidence="11">
    <location>
        <begin position="128"/>
        <end position="178"/>
    </location>
</feature>
<dbReference type="AlphaFoldDB" id="A0A1S8TNQ7"/>
<dbReference type="InterPro" id="IPR025662">
    <property type="entry name" value="Sigma_54_int_dom_ATP-bd_1"/>
</dbReference>
<dbReference type="PROSITE" id="PS00675">
    <property type="entry name" value="SIGMA54_INTERACT_1"/>
    <property type="match status" value="1"/>
</dbReference>
<keyword evidence="1" id="KW-0547">Nucleotide-binding</keyword>
<gene>
    <name evidence="12" type="primary">zraR_1</name>
    <name evidence="12" type="ORF">CLPUN_16760</name>
</gene>
<dbReference type="InterPro" id="IPR000700">
    <property type="entry name" value="PAS-assoc_C"/>
</dbReference>
<dbReference type="GO" id="GO:0005524">
    <property type="term" value="F:ATP binding"/>
    <property type="evidence" value="ECO:0007669"/>
    <property type="project" value="UniProtKB-KW"/>
</dbReference>
<dbReference type="STRING" id="29367.CLPUN_16760"/>
<evidence type="ECO:0000313" key="12">
    <source>
        <dbReference type="EMBL" id="OOM79306.1"/>
    </source>
</evidence>
<keyword evidence="5" id="KW-0238">DNA-binding</keyword>
<evidence type="ECO:0000256" key="3">
    <source>
        <dbReference type="ARBA" id="ARBA00022840"/>
    </source>
</evidence>
<evidence type="ECO:0000256" key="5">
    <source>
        <dbReference type="ARBA" id="ARBA00023125"/>
    </source>
</evidence>
<dbReference type="InterPro" id="IPR002078">
    <property type="entry name" value="Sigma_54_int"/>
</dbReference>
<keyword evidence="4" id="KW-0805">Transcription regulation</keyword>
<dbReference type="Pfam" id="PF00158">
    <property type="entry name" value="Sigma54_activat"/>
    <property type="match status" value="1"/>
</dbReference>
<dbReference type="FunFam" id="3.40.50.300:FF:000006">
    <property type="entry name" value="DNA-binding transcriptional regulator NtrC"/>
    <property type="match status" value="1"/>
</dbReference>
<dbReference type="SUPFAM" id="SSF46689">
    <property type="entry name" value="Homeodomain-like"/>
    <property type="match status" value="1"/>
</dbReference>
<proteinExistence type="predicted"/>
<dbReference type="Gene3D" id="1.10.8.60">
    <property type="match status" value="1"/>
</dbReference>
<dbReference type="SUPFAM" id="SSF55785">
    <property type="entry name" value="PYP-like sensor domain (PAS domain)"/>
    <property type="match status" value="1"/>
</dbReference>
<keyword evidence="2" id="KW-0058">Aromatic hydrocarbons catabolism</keyword>
<evidence type="ECO:0000256" key="6">
    <source>
        <dbReference type="ARBA" id="ARBA00023163"/>
    </source>
</evidence>
<evidence type="ECO:0000256" key="1">
    <source>
        <dbReference type="ARBA" id="ARBA00022741"/>
    </source>
</evidence>
<dbReference type="RefSeq" id="WP_077846849.1">
    <property type="nucleotide sequence ID" value="NZ_LZZM01000105.1"/>
</dbReference>
<evidence type="ECO:0000259" key="11">
    <source>
        <dbReference type="PROSITE" id="PS50113"/>
    </source>
</evidence>
<dbReference type="Pfam" id="PF25601">
    <property type="entry name" value="AAA_lid_14"/>
    <property type="match status" value="1"/>
</dbReference>
<dbReference type="InterPro" id="IPR000014">
    <property type="entry name" value="PAS"/>
</dbReference>
<sequence length="514" mass="58244">MKDNVFEIDSVIRNQLDILENKTFIQVDNNTLAVLNAYKKTMRSQNDIIKQLKLYKEIQLGPFTIGDAISDGICLVDNKGIIKSISKGYTEITEITEEEIIGRHVDTLIKEGYFSEAVSLSVIKKKKKVSSLSVIIRNNKKVLITGTPFFNEAGEVTYVLTVMRDLTELIKLKDELEEAENKSKRYLDELKSLKNKYRKTEGIIGENIKIKELKELIKYVAKTEATVLITGETGSGKEVFARQIHLEGNRKNMPYIKVNCAAIPDTLMESELFGYEKGAFTGAQNKDKLGMFEMANGGTILLDEIGEMPMNLQSKLLRVIQEKELMRVGGTKTIKLDVRIIASTNENLNESIKAGKFREDLFYRLNVVPIKIPPLRERKDDIPILANNFLERLNIKYNKDKRFEDIALATFQYHDWPGNVRELENAIERLVVINDNKYINSTEIANMIGMDKISIPVLESDMPLKKAVEMLEKEMIENALKKHGSTYKAAKVLGVTQPTVFRKAKALGIPLSNA</sequence>
<evidence type="ECO:0000313" key="13">
    <source>
        <dbReference type="Proteomes" id="UP000190890"/>
    </source>
</evidence>
<name>A0A1S8TNQ7_9CLOT</name>
<dbReference type="GO" id="GO:0003677">
    <property type="term" value="F:DNA binding"/>
    <property type="evidence" value="ECO:0007669"/>
    <property type="project" value="UniProtKB-KW"/>
</dbReference>
<dbReference type="InterPro" id="IPR030828">
    <property type="entry name" value="HTH_TyrR"/>
</dbReference>
<evidence type="ECO:0000256" key="4">
    <source>
        <dbReference type="ARBA" id="ARBA00023015"/>
    </source>
</evidence>
<protein>
    <recommendedName>
        <fullName evidence="7">HTH-type transcriptional regulatory protein TyrR</fullName>
    </recommendedName>
</protein>
<dbReference type="InterPro" id="IPR009057">
    <property type="entry name" value="Homeodomain-like_sf"/>
</dbReference>
<dbReference type="OrthoDB" id="9803970at2"/>
<evidence type="ECO:0000259" key="9">
    <source>
        <dbReference type="PROSITE" id="PS50045"/>
    </source>
</evidence>
<dbReference type="EMBL" id="LZZM01000105">
    <property type="protein sequence ID" value="OOM79306.1"/>
    <property type="molecule type" value="Genomic_DNA"/>
</dbReference>
<keyword evidence="8" id="KW-0175">Coiled coil</keyword>
<dbReference type="InterPro" id="IPR003593">
    <property type="entry name" value="AAA+_ATPase"/>
</dbReference>
<dbReference type="SUPFAM" id="SSF52540">
    <property type="entry name" value="P-loop containing nucleoside triphosphate hydrolases"/>
    <property type="match status" value="1"/>
</dbReference>
<dbReference type="InterPro" id="IPR027417">
    <property type="entry name" value="P-loop_NTPase"/>
</dbReference>
<dbReference type="InterPro" id="IPR058031">
    <property type="entry name" value="AAA_lid_NorR"/>
</dbReference>
<dbReference type="PROSITE" id="PS50113">
    <property type="entry name" value="PAC"/>
    <property type="match status" value="1"/>
</dbReference>
<dbReference type="NCBIfam" id="TIGR00229">
    <property type="entry name" value="sensory_box"/>
    <property type="match status" value="1"/>
</dbReference>
<feature type="domain" description="Sigma-54 factor interaction" evidence="9">
    <location>
        <begin position="203"/>
        <end position="432"/>
    </location>
</feature>
<dbReference type="Pfam" id="PF18024">
    <property type="entry name" value="HTH_50"/>
    <property type="match status" value="1"/>
</dbReference>
<reference evidence="12 13" key="1">
    <citation type="submission" date="2016-05" db="EMBL/GenBank/DDBJ databases">
        <title>Microbial solvent formation.</title>
        <authorList>
            <person name="Poehlein A."/>
            <person name="Montoya Solano J.D."/>
            <person name="Flitsch S."/>
            <person name="Krabben P."/>
            <person name="Duerre P."/>
            <person name="Daniel R."/>
        </authorList>
    </citation>
    <scope>NUCLEOTIDE SEQUENCE [LARGE SCALE GENOMIC DNA]</scope>
    <source>
        <strain evidence="12 13">DSM 2619</strain>
    </source>
</reference>
<dbReference type="PROSITE" id="PS00688">
    <property type="entry name" value="SIGMA54_INTERACT_3"/>
    <property type="match status" value="1"/>
</dbReference>
<keyword evidence="6" id="KW-0804">Transcription</keyword>
<dbReference type="InterPro" id="IPR035965">
    <property type="entry name" value="PAS-like_dom_sf"/>
</dbReference>
<evidence type="ECO:0000256" key="7">
    <source>
        <dbReference type="ARBA" id="ARBA00029500"/>
    </source>
</evidence>
<evidence type="ECO:0000256" key="2">
    <source>
        <dbReference type="ARBA" id="ARBA00022797"/>
    </source>
</evidence>
<dbReference type="Pfam" id="PF13426">
    <property type="entry name" value="PAS_9"/>
    <property type="match status" value="1"/>
</dbReference>
<dbReference type="PANTHER" id="PTHR32071">
    <property type="entry name" value="TRANSCRIPTIONAL REGULATORY PROTEIN"/>
    <property type="match status" value="1"/>
</dbReference>
<accession>A0A1S8TNQ7</accession>
<dbReference type="PROSITE" id="PS50112">
    <property type="entry name" value="PAS"/>
    <property type="match status" value="1"/>
</dbReference>
<evidence type="ECO:0000259" key="10">
    <source>
        <dbReference type="PROSITE" id="PS50112"/>
    </source>
</evidence>